<gene>
    <name evidence="1" type="ORF">EII21_07300</name>
</gene>
<accession>A0A3P2A334</accession>
<evidence type="ECO:0000313" key="1">
    <source>
        <dbReference type="EMBL" id="RRD89837.1"/>
    </source>
</evidence>
<sequence>MDNTRARMEETIKQSVEQTVKMMETLFSSAENAQKKSQQVSKATVLEKSGTMGQLNDYKNYVSQEDATRAERDINKTNIQAKNISPELLKLQNYLTLLRTFKDEIKFAYELQQNLRKERAKFFSQTLREVSATLAQAQVDESIASMWVQDLVKSYTSSLDLSANLVDENTMNTISQIRASAKGHASDVSLNTQQNEPY</sequence>
<keyword evidence="2" id="KW-1185">Reference proteome</keyword>
<protein>
    <submittedName>
        <fullName evidence="1">Uncharacterized protein</fullName>
    </submittedName>
</protein>
<dbReference type="AlphaFoldDB" id="A0A3P2A334"/>
<organism evidence="1 2">
    <name type="scientific">Conchiformibius steedae</name>
    <dbReference type="NCBI Taxonomy" id="153493"/>
    <lineage>
        <taxon>Bacteria</taxon>
        <taxon>Pseudomonadati</taxon>
        <taxon>Pseudomonadota</taxon>
        <taxon>Betaproteobacteria</taxon>
        <taxon>Neisseriales</taxon>
        <taxon>Neisseriaceae</taxon>
        <taxon>Conchiformibius</taxon>
    </lineage>
</organism>
<reference evidence="1 2" key="1">
    <citation type="submission" date="2018-11" db="EMBL/GenBank/DDBJ databases">
        <title>Genomes From Bacteria Associated with the Canine Oral Cavity: a Test Case for Automated Genome-Based Taxonomic Assignment.</title>
        <authorList>
            <person name="Coil D.A."/>
            <person name="Jospin G."/>
            <person name="Darling A.E."/>
            <person name="Wallis C."/>
            <person name="Davis I.J."/>
            <person name="Harris S."/>
            <person name="Eisen J.A."/>
            <person name="Holcombe L.J."/>
            <person name="O'Flynn C."/>
        </authorList>
    </citation>
    <scope>NUCLEOTIDE SEQUENCE [LARGE SCALE GENOMIC DNA]</scope>
    <source>
        <strain evidence="1 2">COT-280</strain>
    </source>
</reference>
<dbReference type="EMBL" id="RQYC01000010">
    <property type="protein sequence ID" value="RRD89837.1"/>
    <property type="molecule type" value="Genomic_DNA"/>
</dbReference>
<name>A0A3P2A334_9NEIS</name>
<evidence type="ECO:0000313" key="2">
    <source>
        <dbReference type="Proteomes" id="UP000269923"/>
    </source>
</evidence>
<dbReference type="Proteomes" id="UP000269923">
    <property type="component" value="Unassembled WGS sequence"/>
</dbReference>
<comment type="caution">
    <text evidence="1">The sequence shown here is derived from an EMBL/GenBank/DDBJ whole genome shotgun (WGS) entry which is preliminary data.</text>
</comment>
<proteinExistence type="predicted"/>